<dbReference type="OrthoDB" id="7428745at2"/>
<protein>
    <submittedName>
        <fullName evidence="2">Uncharacterized protein</fullName>
    </submittedName>
</protein>
<dbReference type="AlphaFoldDB" id="A0A2G4YR99"/>
<evidence type="ECO:0000256" key="1">
    <source>
        <dbReference type="SAM" id="Phobius"/>
    </source>
</evidence>
<dbReference type="InParanoid" id="A0A2G4YR99"/>
<name>A0A2G4YR99_9PROT</name>
<evidence type="ECO:0000313" key="2">
    <source>
        <dbReference type="EMBL" id="PHZ84859.1"/>
    </source>
</evidence>
<comment type="caution">
    <text evidence="2">The sequence shown here is derived from an EMBL/GenBank/DDBJ whole genome shotgun (WGS) entry which is preliminary data.</text>
</comment>
<proteinExistence type="predicted"/>
<keyword evidence="1" id="KW-0812">Transmembrane</keyword>
<evidence type="ECO:0000313" key="3">
    <source>
        <dbReference type="Proteomes" id="UP000229730"/>
    </source>
</evidence>
<keyword evidence="3" id="KW-1185">Reference proteome</keyword>
<organism evidence="2 3">
    <name type="scientific">Paremcibacter congregatus</name>
    <dbReference type="NCBI Taxonomy" id="2043170"/>
    <lineage>
        <taxon>Bacteria</taxon>
        <taxon>Pseudomonadati</taxon>
        <taxon>Pseudomonadota</taxon>
        <taxon>Alphaproteobacteria</taxon>
        <taxon>Emcibacterales</taxon>
        <taxon>Emcibacteraceae</taxon>
        <taxon>Paremcibacter</taxon>
    </lineage>
</organism>
<gene>
    <name evidence="2" type="ORF">CRD36_09030</name>
</gene>
<reference evidence="2 3" key="1">
    <citation type="submission" date="2017-10" db="EMBL/GenBank/DDBJ databases">
        <title>Frigbacter circumglobatus gen. nov. sp. nov., isolated from sediment cultured in situ.</title>
        <authorList>
            <person name="Zhao Z."/>
        </authorList>
    </citation>
    <scope>NUCLEOTIDE SEQUENCE [LARGE SCALE GENOMIC DNA]</scope>
    <source>
        <strain evidence="2 3">ZYL</strain>
    </source>
</reference>
<feature type="transmembrane region" description="Helical" evidence="1">
    <location>
        <begin position="6"/>
        <end position="24"/>
    </location>
</feature>
<keyword evidence="1" id="KW-1133">Transmembrane helix</keyword>
<sequence length="90" mass="9879">MTLWSMIVAVVAISVIGGIIMQYLKGKEKGVDYDLDGLAEKLGLGDGGGMSKKALKPYLDRIDQLEERVRVLERIATDKGRSLADEIDQL</sequence>
<keyword evidence="1" id="KW-0472">Membrane</keyword>
<dbReference type="Proteomes" id="UP000229730">
    <property type="component" value="Unassembled WGS sequence"/>
</dbReference>
<accession>A0A2G4YR99</accession>
<dbReference type="EMBL" id="PDEM01000020">
    <property type="protein sequence ID" value="PHZ84859.1"/>
    <property type="molecule type" value="Genomic_DNA"/>
</dbReference>
<dbReference type="RefSeq" id="WP_099472431.1">
    <property type="nucleotide sequence ID" value="NZ_CP041025.1"/>
</dbReference>